<keyword evidence="1" id="KW-1133">Transmembrane helix</keyword>
<protein>
    <submittedName>
        <fullName evidence="2">Uncharacterized protein</fullName>
    </submittedName>
</protein>
<keyword evidence="1" id="KW-0472">Membrane</keyword>
<evidence type="ECO:0000313" key="3">
    <source>
        <dbReference type="Proteomes" id="UP000229098"/>
    </source>
</evidence>
<accession>A0A2M8KX30</accession>
<dbReference type="EMBL" id="PFEF01000006">
    <property type="protein sequence ID" value="PJE64479.1"/>
    <property type="molecule type" value="Genomic_DNA"/>
</dbReference>
<sequence>MSSPHTKSLGTGILAVMFSVPFWFFYKQGIDFGSLDGTPTLYALGFLILYFVSISILFLFNDYWRVFMGTILFSTVPFFFFFGTTALTGGSAFIFFLGSMHALTRVQQERRNRLTFKVPILLHQGLPLFLTLFAFILATAYFIETKNAPSEITFKDIIPKKTFTRLLRTTQPYIGENILPGFNQNLMVDEYIMENLKSSGINISALTDDESQSLLIEARRQLISRVGLPENSPPLSGQETLGDTLYIIITEKSTALFEPYRQFLPLAFAIGFFLFLRTIALPFGWLVSFIALLIVTFFKSHAIIAHEDVQATKEIVRWS</sequence>
<proteinExistence type="predicted"/>
<keyword evidence="1" id="KW-0812">Transmembrane</keyword>
<gene>
    <name evidence="2" type="ORF">COU90_03490</name>
</gene>
<evidence type="ECO:0000256" key="1">
    <source>
        <dbReference type="SAM" id="Phobius"/>
    </source>
</evidence>
<dbReference type="AlphaFoldDB" id="A0A2M8KX30"/>
<dbReference type="Proteomes" id="UP000229098">
    <property type="component" value="Unassembled WGS sequence"/>
</dbReference>
<feature type="transmembrane region" description="Helical" evidence="1">
    <location>
        <begin position="266"/>
        <end position="295"/>
    </location>
</feature>
<comment type="caution">
    <text evidence="2">The sequence shown here is derived from an EMBL/GenBank/DDBJ whole genome shotgun (WGS) entry which is preliminary data.</text>
</comment>
<feature type="transmembrane region" description="Helical" evidence="1">
    <location>
        <begin position="38"/>
        <end position="60"/>
    </location>
</feature>
<feature type="transmembrane region" description="Helical" evidence="1">
    <location>
        <begin position="66"/>
        <end position="99"/>
    </location>
</feature>
<feature type="transmembrane region" description="Helical" evidence="1">
    <location>
        <begin position="120"/>
        <end position="143"/>
    </location>
</feature>
<feature type="transmembrane region" description="Helical" evidence="1">
    <location>
        <begin position="6"/>
        <end position="26"/>
    </location>
</feature>
<organism evidence="2 3">
    <name type="scientific">Candidatus Ryanbacteria bacterium CG10_big_fil_rev_8_21_14_0_10_43_42</name>
    <dbReference type="NCBI Taxonomy" id="1974864"/>
    <lineage>
        <taxon>Bacteria</taxon>
        <taxon>Candidatus Ryaniibacteriota</taxon>
    </lineage>
</organism>
<name>A0A2M8KX30_9BACT</name>
<evidence type="ECO:0000313" key="2">
    <source>
        <dbReference type="EMBL" id="PJE64479.1"/>
    </source>
</evidence>
<reference evidence="3" key="1">
    <citation type="submission" date="2017-09" db="EMBL/GenBank/DDBJ databases">
        <title>Depth-based differentiation of microbial function through sediment-hosted aquifers and enrichment of novel symbionts in the deep terrestrial subsurface.</title>
        <authorList>
            <person name="Probst A.J."/>
            <person name="Ladd B."/>
            <person name="Jarett J.K."/>
            <person name="Geller-Mcgrath D.E."/>
            <person name="Sieber C.M.K."/>
            <person name="Emerson J.B."/>
            <person name="Anantharaman K."/>
            <person name="Thomas B.C."/>
            <person name="Malmstrom R."/>
            <person name="Stieglmeier M."/>
            <person name="Klingl A."/>
            <person name="Woyke T."/>
            <person name="Ryan C.M."/>
            <person name="Banfield J.F."/>
        </authorList>
    </citation>
    <scope>NUCLEOTIDE SEQUENCE [LARGE SCALE GENOMIC DNA]</scope>
</reference>